<evidence type="ECO:0000256" key="2">
    <source>
        <dbReference type="ARBA" id="ARBA00023002"/>
    </source>
</evidence>
<dbReference type="KEGG" id="fro:AALO17_25840"/>
<keyword evidence="2 5" id="KW-0560">Oxidoreductase</keyword>
<dbReference type="EC" id="1.3.1.12" evidence="5"/>
<evidence type="ECO:0000313" key="5">
    <source>
        <dbReference type="EMBL" id="AMK55718.1"/>
    </source>
</evidence>
<evidence type="ECO:0000313" key="6">
    <source>
        <dbReference type="Proteomes" id="UP000069771"/>
    </source>
</evidence>
<dbReference type="GO" id="GO:0008977">
    <property type="term" value="F:prephenate dehydrogenase (NAD+) activity"/>
    <property type="evidence" value="ECO:0007669"/>
    <property type="project" value="UniProtKB-EC"/>
</dbReference>
<dbReference type="PANTHER" id="PTHR21363">
    <property type="entry name" value="PREPHENATE DEHYDROGENASE"/>
    <property type="match status" value="1"/>
</dbReference>
<dbReference type="GO" id="GO:0070403">
    <property type="term" value="F:NAD+ binding"/>
    <property type="evidence" value="ECO:0007669"/>
    <property type="project" value="InterPro"/>
</dbReference>
<dbReference type="GeneID" id="78479075"/>
<dbReference type="Gene3D" id="3.40.50.720">
    <property type="entry name" value="NAD(P)-binding Rossmann-like Domain"/>
    <property type="match status" value="1"/>
</dbReference>
<dbReference type="SUPFAM" id="SSF48179">
    <property type="entry name" value="6-phosphogluconate dehydrogenase C-terminal domain-like"/>
    <property type="match status" value="1"/>
</dbReference>
<dbReference type="GO" id="GO:0006571">
    <property type="term" value="P:tyrosine biosynthetic process"/>
    <property type="evidence" value="ECO:0007669"/>
    <property type="project" value="InterPro"/>
</dbReference>
<dbReference type="InterPro" id="IPR003099">
    <property type="entry name" value="Prephen_DH"/>
</dbReference>
<dbReference type="Pfam" id="PF02153">
    <property type="entry name" value="PDH_N"/>
    <property type="match status" value="1"/>
</dbReference>
<organism evidence="5 6">
    <name type="scientific">Faecalibaculum rodentium</name>
    <dbReference type="NCBI Taxonomy" id="1702221"/>
    <lineage>
        <taxon>Bacteria</taxon>
        <taxon>Bacillati</taxon>
        <taxon>Bacillota</taxon>
        <taxon>Erysipelotrichia</taxon>
        <taxon>Erysipelotrichales</taxon>
        <taxon>Erysipelotrichaceae</taxon>
        <taxon>Faecalibaculum</taxon>
    </lineage>
</organism>
<comment type="similarity">
    <text evidence="1">Belongs to the prephenate/arogenate dehydrogenase family.</text>
</comment>
<dbReference type="InterPro" id="IPR046826">
    <property type="entry name" value="PDH_N"/>
</dbReference>
<dbReference type="Proteomes" id="UP000069771">
    <property type="component" value="Chromosome"/>
</dbReference>
<evidence type="ECO:0000259" key="4">
    <source>
        <dbReference type="PROSITE" id="PS51176"/>
    </source>
</evidence>
<protein>
    <submittedName>
        <fullName evidence="5">Prephenate dehydrogenase</fullName>
        <ecNumber evidence="5">1.3.1.12</ecNumber>
    </submittedName>
</protein>
<sequence length="298" mass="33518">MTVPEMTPALHPNLHPKWAGSRCTFGIVGLGVMGGSFAARLRQLGYTVYGMDLDADTLQYAQDHGIIDEGSQDPAMLLPQCDVVIFCLYPTKIEPWLRDHQHHLNPGTLVLEISGVKTGITGPLQDLMRPDCELLSIHPMCGRESQGIRYSDPKIFDGANFLIIPTDRNTHESVRFVQGLARELGCGTISELDPESHDRMIGFLSQLTHVIAVSLMNTHENSHLVQYTGDSFRDLTRIARINENMWPELFLLNREILLDETDQFLAAVQQFRDMLANGDRQGMKEAMIESTKRREKFG</sequence>
<dbReference type="SUPFAM" id="SSF51735">
    <property type="entry name" value="NAD(P)-binding Rossmann-fold domains"/>
    <property type="match status" value="1"/>
</dbReference>
<evidence type="ECO:0000256" key="1">
    <source>
        <dbReference type="ARBA" id="ARBA00007964"/>
    </source>
</evidence>
<dbReference type="InterPro" id="IPR036291">
    <property type="entry name" value="NAD(P)-bd_dom_sf"/>
</dbReference>
<gene>
    <name evidence="5" type="ORF">AALO17_25840</name>
</gene>
<name>A0A140DYJ1_9FIRM</name>
<dbReference type="AlphaFoldDB" id="A0A140DYJ1"/>
<feature type="domain" description="Prephenate/arogenate dehydrogenase" evidence="4">
    <location>
        <begin position="23"/>
        <end position="298"/>
    </location>
</feature>
<keyword evidence="6" id="KW-1185">Reference proteome</keyword>
<dbReference type="PROSITE" id="PS51176">
    <property type="entry name" value="PDH_ADH"/>
    <property type="match status" value="1"/>
</dbReference>
<reference evidence="5 6" key="1">
    <citation type="journal article" date="2016" name="Gut Pathog.">
        <title>Whole genome sequencing of "Faecalibaculum rodentium" ALO17, isolated from C57BL/6J laboratory mouse feces.</title>
        <authorList>
            <person name="Lim S."/>
            <person name="Chang D.H."/>
            <person name="Ahn S."/>
            <person name="Kim B.C."/>
        </authorList>
    </citation>
    <scope>NUCLEOTIDE SEQUENCE [LARGE SCALE GENOMIC DNA]</scope>
    <source>
        <strain evidence="5 6">Alo17</strain>
    </source>
</reference>
<dbReference type="Gene3D" id="1.10.3660.10">
    <property type="entry name" value="6-phosphogluconate dehydrogenase C-terminal like domain"/>
    <property type="match status" value="1"/>
</dbReference>
<dbReference type="STRING" id="1702221.AALO17_25840"/>
<dbReference type="EMBL" id="CP011391">
    <property type="protein sequence ID" value="AMK55718.1"/>
    <property type="molecule type" value="Genomic_DNA"/>
</dbReference>
<accession>A0A140DYJ1</accession>
<dbReference type="InterPro" id="IPR008927">
    <property type="entry name" value="6-PGluconate_DH-like_C_sf"/>
</dbReference>
<proteinExistence type="inferred from homology"/>
<dbReference type="InterPro" id="IPR050812">
    <property type="entry name" value="Preph/Arog_dehydrog"/>
</dbReference>
<dbReference type="RefSeq" id="WP_236940479.1">
    <property type="nucleotide sequence ID" value="NZ_CP011391.1"/>
</dbReference>
<dbReference type="GO" id="GO:0004665">
    <property type="term" value="F:prephenate dehydrogenase (NADP+) activity"/>
    <property type="evidence" value="ECO:0007669"/>
    <property type="project" value="InterPro"/>
</dbReference>
<comment type="pathway">
    <text evidence="3">Amino-acid biosynthesis.</text>
</comment>
<dbReference type="Pfam" id="PF20463">
    <property type="entry name" value="PDH_C"/>
    <property type="match status" value="1"/>
</dbReference>
<dbReference type="PANTHER" id="PTHR21363:SF0">
    <property type="entry name" value="PREPHENATE DEHYDROGENASE [NADP(+)]"/>
    <property type="match status" value="1"/>
</dbReference>
<dbReference type="PATRIC" id="fig|1702221.3.peg.2513"/>
<evidence type="ECO:0000256" key="3">
    <source>
        <dbReference type="ARBA" id="ARBA00029440"/>
    </source>
</evidence>
<dbReference type="InterPro" id="IPR046825">
    <property type="entry name" value="PDH_C"/>
</dbReference>